<comment type="cofactor">
    <cofactor evidence="2">
        <name>Mn(2+)</name>
        <dbReference type="ChEBI" id="CHEBI:29035"/>
    </cofactor>
    <text evidence="2">The Mn(2+) ion enhances activity.</text>
</comment>
<reference evidence="4 5" key="2">
    <citation type="journal article" date="2011" name="Stand. Genomic Sci.">
        <title>Complete genome sequence of Calditerrivibrio nitroreducens type strain (Yu37-1).</title>
        <authorList>
            <person name="Pitluck S."/>
            <person name="Sikorski J."/>
            <person name="Zeytun A."/>
            <person name="Lapidus A."/>
            <person name="Nolan M."/>
            <person name="Lucas S."/>
            <person name="Hammon N."/>
            <person name="Deshpande S."/>
            <person name="Cheng J.F."/>
            <person name="Tapia R."/>
            <person name="Han C."/>
            <person name="Goodwin L."/>
            <person name="Liolios K."/>
            <person name="Pagani I."/>
            <person name="Ivanova N."/>
            <person name="Mavromatis K."/>
            <person name="Pati A."/>
            <person name="Chen A."/>
            <person name="Palaniappan K."/>
            <person name="Hauser L."/>
            <person name="Chang Y.J."/>
            <person name="Jeffries C.D."/>
            <person name="Detter J.C."/>
            <person name="Brambilla E."/>
            <person name="Djao O.D."/>
            <person name="Rohde M."/>
            <person name="Spring S."/>
            <person name="Goker M."/>
            <person name="Woyke T."/>
            <person name="Bristow J."/>
            <person name="Eisen J.A."/>
            <person name="Markowitz V."/>
            <person name="Hugenholtz P."/>
            <person name="Kyrpides N.C."/>
            <person name="Klenk H.P."/>
            <person name="Land M."/>
        </authorList>
    </citation>
    <scope>NUCLEOTIDE SEQUENCE [LARGE SCALE GENOMIC DNA]</scope>
    <source>
        <strain evidence="5">DSM 19672 / NBRC 101217 / Yu37-1</strain>
    </source>
</reference>
<dbReference type="OrthoDB" id="9777385at2"/>
<dbReference type="Gene3D" id="3.40.630.10">
    <property type="entry name" value="Zn peptidases"/>
    <property type="match status" value="1"/>
</dbReference>
<dbReference type="EC" id="3.5.1.47" evidence="4"/>
<dbReference type="RefSeq" id="WP_013451227.1">
    <property type="nucleotide sequence ID" value="NC_014758.1"/>
</dbReference>
<dbReference type="GO" id="GO:0050118">
    <property type="term" value="F:N-acetyldiaminopimelate deacetylase activity"/>
    <property type="evidence" value="ECO:0007669"/>
    <property type="project" value="UniProtKB-EC"/>
</dbReference>
<gene>
    <name evidence="4" type="ordered locus">Calni_1104</name>
</gene>
<dbReference type="InterPro" id="IPR017439">
    <property type="entry name" value="Amidohydrolase"/>
</dbReference>
<keyword evidence="2" id="KW-0464">Manganese</keyword>
<dbReference type="STRING" id="768670.Calni_1104"/>
<feature type="binding site" evidence="2">
    <location>
        <position position="119"/>
    </location>
    <ligand>
        <name>Mn(2+)</name>
        <dbReference type="ChEBI" id="CHEBI:29035"/>
        <label>2</label>
    </ligand>
</feature>
<evidence type="ECO:0000313" key="5">
    <source>
        <dbReference type="Proteomes" id="UP000007039"/>
    </source>
</evidence>
<feature type="binding site" evidence="2">
    <location>
        <position position="83"/>
    </location>
    <ligand>
        <name>Mn(2+)</name>
        <dbReference type="ChEBI" id="CHEBI:29035"/>
        <label>2</label>
    </ligand>
</feature>
<evidence type="ECO:0000256" key="2">
    <source>
        <dbReference type="PIRSR" id="PIRSR005962-1"/>
    </source>
</evidence>
<dbReference type="InterPro" id="IPR011650">
    <property type="entry name" value="Peptidase_M20_dimer"/>
</dbReference>
<dbReference type="EMBL" id="CP002347">
    <property type="protein sequence ID" value="ADR19015.1"/>
    <property type="molecule type" value="Genomic_DNA"/>
</dbReference>
<protein>
    <submittedName>
        <fullName evidence="4">Amidohydrolase</fullName>
        <ecNumber evidence="4">3.5.1.47</ecNumber>
    </submittedName>
</protein>
<dbReference type="eggNOG" id="COG1473">
    <property type="taxonomic scope" value="Bacteria"/>
</dbReference>
<dbReference type="NCBIfam" id="TIGR01891">
    <property type="entry name" value="amidohydrolases"/>
    <property type="match status" value="1"/>
</dbReference>
<dbReference type="PANTHER" id="PTHR11014:SF98">
    <property type="entry name" value="N-ACETYLDIAMINOPIMELATE DEACETYLASE"/>
    <property type="match status" value="1"/>
</dbReference>
<reference key="1">
    <citation type="submission" date="2010-11" db="EMBL/GenBank/DDBJ databases">
        <title>The complete genome of chromosome of Calditerrivibrio nitroreducens DSM 19672.</title>
        <authorList>
            <consortium name="US DOE Joint Genome Institute (JGI-PGF)"/>
            <person name="Lucas S."/>
            <person name="Copeland A."/>
            <person name="Lapidus A."/>
            <person name="Bruce D."/>
            <person name="Goodwin L."/>
            <person name="Pitluck S."/>
            <person name="Kyrpides N."/>
            <person name="Mavromatis K."/>
            <person name="Ivanova N."/>
            <person name="Mikhailova N."/>
            <person name="Zeytun A."/>
            <person name="Brettin T."/>
            <person name="Detter J.C."/>
            <person name="Tapia R."/>
            <person name="Han C."/>
            <person name="Land M."/>
            <person name="Hauser L."/>
            <person name="Markowitz V."/>
            <person name="Cheng J.-F."/>
            <person name="Hugenholtz P."/>
            <person name="Woyke T."/>
            <person name="Wu D."/>
            <person name="Spring S."/>
            <person name="Schroeder M."/>
            <person name="Brambilla E."/>
            <person name="Klenk H.-P."/>
            <person name="Eisen J.A."/>
        </authorList>
    </citation>
    <scope>NUCLEOTIDE SEQUENCE [LARGE SCALE GENOMIC DNA]</scope>
    <source>
        <strain>DSM 19672</strain>
    </source>
</reference>
<dbReference type="InterPro" id="IPR002933">
    <property type="entry name" value="Peptidase_M20"/>
</dbReference>
<dbReference type="PIRSF" id="PIRSF005962">
    <property type="entry name" value="Pept_M20D_amidohydro"/>
    <property type="match status" value="1"/>
</dbReference>
<dbReference type="HOGENOM" id="CLU_023257_0_1_0"/>
<keyword evidence="2" id="KW-0479">Metal-binding</keyword>
<dbReference type="SUPFAM" id="SSF55031">
    <property type="entry name" value="Bacterial exopeptidase dimerisation domain"/>
    <property type="match status" value="1"/>
</dbReference>
<evidence type="ECO:0000259" key="3">
    <source>
        <dbReference type="Pfam" id="PF07687"/>
    </source>
</evidence>
<dbReference type="PANTHER" id="PTHR11014">
    <property type="entry name" value="PEPTIDASE M20 FAMILY MEMBER"/>
    <property type="match status" value="1"/>
</dbReference>
<dbReference type="Proteomes" id="UP000007039">
    <property type="component" value="Chromosome"/>
</dbReference>
<dbReference type="CDD" id="cd03886">
    <property type="entry name" value="M20_Acy1"/>
    <property type="match status" value="1"/>
</dbReference>
<feature type="binding site" evidence="2">
    <location>
        <position position="85"/>
    </location>
    <ligand>
        <name>Mn(2+)</name>
        <dbReference type="ChEBI" id="CHEBI:29035"/>
        <label>2</label>
    </ligand>
</feature>
<name>E4TI99_CALNY</name>
<dbReference type="Gene3D" id="3.30.70.360">
    <property type="match status" value="1"/>
</dbReference>
<keyword evidence="5" id="KW-1185">Reference proteome</keyword>
<dbReference type="InterPro" id="IPR036264">
    <property type="entry name" value="Bact_exopeptidase_dim_dom"/>
</dbReference>
<dbReference type="SUPFAM" id="SSF53187">
    <property type="entry name" value="Zn-dependent exopeptidases"/>
    <property type="match status" value="1"/>
</dbReference>
<dbReference type="Pfam" id="PF01546">
    <property type="entry name" value="Peptidase_M20"/>
    <property type="match status" value="1"/>
</dbReference>
<feature type="binding site" evidence="2">
    <location>
        <position position="143"/>
    </location>
    <ligand>
        <name>Mn(2+)</name>
        <dbReference type="ChEBI" id="CHEBI:29035"/>
        <label>2</label>
    </ligand>
</feature>
<evidence type="ECO:0000256" key="1">
    <source>
        <dbReference type="ARBA" id="ARBA00022801"/>
    </source>
</evidence>
<sequence length="363" mass="40175">MTLIDRYDLKTFEDISSLAEPSLKEFKTTDYIETFLKKHDITSYKRLSTGLFGNIDLKSEKTIAIRADIDALPCGDGSFKHLCGHNLHSTALLTVLRYISEGKIKPKNNLRFIFQPAEEIISGAKMVIEHGGMEGVDEIYALHVDPDTEFGIAGIKDGAVMAGSTHFKISVSGKGTHAAYPHKGNDIVVAISSFILNSQTIVSRKINPIIPSVLSFGMISCGTAANILPDKGEILGTFRYISDDTKKVIIDELEKNLFSIKCNFDIDYTLEISDGTFPVVNDRDLIDKTIKVFQKTGIDFTTDTNLSMGGEDFCFYGNIAPSLFIRLGIKKDGVHPLHNPNFFIPEGTLEKAVNIWKVILENE</sequence>
<feature type="binding site" evidence="2">
    <location>
        <position position="338"/>
    </location>
    <ligand>
        <name>Mn(2+)</name>
        <dbReference type="ChEBI" id="CHEBI:29035"/>
        <label>2</label>
    </ligand>
</feature>
<accession>E4TI99</accession>
<feature type="domain" description="Peptidase M20 dimerisation" evidence="3">
    <location>
        <begin position="163"/>
        <end position="256"/>
    </location>
</feature>
<evidence type="ECO:0000313" key="4">
    <source>
        <dbReference type="EMBL" id="ADR19015.1"/>
    </source>
</evidence>
<organism evidence="4 5">
    <name type="scientific">Calditerrivibrio nitroreducens (strain DSM 19672 / NBRC 101217 / Yu37-1)</name>
    <dbReference type="NCBI Taxonomy" id="768670"/>
    <lineage>
        <taxon>Bacteria</taxon>
        <taxon>Pseudomonadati</taxon>
        <taxon>Deferribacterota</taxon>
        <taxon>Deferribacteres</taxon>
        <taxon>Deferribacterales</taxon>
        <taxon>Calditerrivibrionaceae</taxon>
    </lineage>
</organism>
<dbReference type="KEGG" id="cni:Calni_1104"/>
<dbReference type="Pfam" id="PF07687">
    <property type="entry name" value="M20_dimer"/>
    <property type="match status" value="1"/>
</dbReference>
<proteinExistence type="predicted"/>
<keyword evidence="1 4" id="KW-0378">Hydrolase</keyword>
<dbReference type="GO" id="GO:0019877">
    <property type="term" value="P:diaminopimelate biosynthetic process"/>
    <property type="evidence" value="ECO:0007669"/>
    <property type="project" value="TreeGrafter"/>
</dbReference>
<dbReference type="AlphaFoldDB" id="E4TI99"/>
<dbReference type="GO" id="GO:0046872">
    <property type="term" value="F:metal ion binding"/>
    <property type="evidence" value="ECO:0007669"/>
    <property type="project" value="UniProtKB-KW"/>
</dbReference>